<feature type="compositionally biased region" description="Polar residues" evidence="5">
    <location>
        <begin position="318"/>
        <end position="327"/>
    </location>
</feature>
<evidence type="ECO:0000256" key="4">
    <source>
        <dbReference type="PROSITE-ProRule" id="PRU00091"/>
    </source>
</evidence>
<keyword evidence="2 4" id="KW-0863">Zinc-finger</keyword>
<gene>
    <name evidence="7" type="ORF">DSL72_004609</name>
</gene>
<feature type="compositionally biased region" description="Low complexity" evidence="5">
    <location>
        <begin position="341"/>
        <end position="350"/>
    </location>
</feature>
<dbReference type="GO" id="GO:0008270">
    <property type="term" value="F:zinc ion binding"/>
    <property type="evidence" value="ECO:0007669"/>
    <property type="project" value="UniProtKB-KW"/>
</dbReference>
<dbReference type="InterPro" id="IPR052113">
    <property type="entry name" value="FYVE-type_Zinc_Finger"/>
</dbReference>
<feature type="compositionally biased region" description="Polar residues" evidence="5">
    <location>
        <begin position="372"/>
        <end position="391"/>
    </location>
</feature>
<dbReference type="CDD" id="cd15737">
    <property type="entry name" value="FYVE2_Vac1p_like"/>
    <property type="match status" value="1"/>
</dbReference>
<organism evidence="7 8">
    <name type="scientific">Monilinia vaccinii-corymbosi</name>
    <dbReference type="NCBI Taxonomy" id="61207"/>
    <lineage>
        <taxon>Eukaryota</taxon>
        <taxon>Fungi</taxon>
        <taxon>Dikarya</taxon>
        <taxon>Ascomycota</taxon>
        <taxon>Pezizomycotina</taxon>
        <taxon>Leotiomycetes</taxon>
        <taxon>Helotiales</taxon>
        <taxon>Sclerotiniaceae</taxon>
        <taxon>Monilinia</taxon>
    </lineage>
</organism>
<evidence type="ECO:0000256" key="3">
    <source>
        <dbReference type="ARBA" id="ARBA00022833"/>
    </source>
</evidence>
<proteinExistence type="predicted"/>
<protein>
    <recommendedName>
        <fullName evidence="6">FYVE-type domain-containing protein</fullName>
    </recommendedName>
</protein>
<dbReference type="AlphaFoldDB" id="A0A8A3P8X8"/>
<feature type="compositionally biased region" description="Polar residues" evidence="5">
    <location>
        <begin position="32"/>
        <end position="41"/>
    </location>
</feature>
<feature type="region of interest" description="Disordered" evidence="5">
    <location>
        <begin position="1"/>
        <end position="207"/>
    </location>
</feature>
<feature type="domain" description="FYVE-type" evidence="6">
    <location>
        <begin position="221"/>
        <end position="315"/>
    </location>
</feature>
<keyword evidence="1" id="KW-0479">Metal-binding</keyword>
<dbReference type="PANTHER" id="PTHR39490:SF8">
    <property type="entry name" value="ZINC FINGER FYVE DOMAIN-CONTAINING PROTEIN 21"/>
    <property type="match status" value="1"/>
</dbReference>
<dbReference type="EMBL" id="CP063405">
    <property type="protein sequence ID" value="QSZ30089.1"/>
    <property type="molecule type" value="Genomic_DNA"/>
</dbReference>
<feature type="compositionally biased region" description="Polar residues" evidence="5">
    <location>
        <begin position="7"/>
        <end position="18"/>
    </location>
</feature>
<feature type="compositionally biased region" description="Low complexity" evidence="5">
    <location>
        <begin position="124"/>
        <end position="133"/>
    </location>
</feature>
<dbReference type="SMART" id="SM00064">
    <property type="entry name" value="FYVE"/>
    <property type="match status" value="1"/>
</dbReference>
<reference evidence="7" key="1">
    <citation type="submission" date="2020-10" db="EMBL/GenBank/DDBJ databases">
        <title>Genome Sequence of Monilinia vaccinii-corymbosi Sheds Light on Mummy Berry Disease Infection of Blueberry and Mating Type.</title>
        <authorList>
            <person name="Yow A.G."/>
            <person name="Zhang Y."/>
            <person name="Bansal K."/>
            <person name="Eacker S.M."/>
            <person name="Sullivan S."/>
            <person name="Liachko I."/>
            <person name="Cubeta M.A."/>
            <person name="Rollins J.A."/>
            <person name="Ashrafi H."/>
        </authorList>
    </citation>
    <scope>NUCLEOTIDE SEQUENCE</scope>
    <source>
        <strain evidence="7">RL-1</strain>
    </source>
</reference>
<dbReference type="PROSITE" id="PS50178">
    <property type="entry name" value="ZF_FYVE"/>
    <property type="match status" value="1"/>
</dbReference>
<dbReference type="InterPro" id="IPR011011">
    <property type="entry name" value="Znf_FYVE_PHD"/>
</dbReference>
<dbReference type="Proteomes" id="UP000672032">
    <property type="component" value="Chromosome 1"/>
</dbReference>
<sequence length="440" mass="47413">MVGFVGPSSSEDNLNSQVMVGPGEDSEADSASRANLGSSRQAEIDGEIAAFEAAMDDQATVRMSRGSVTSNSSEGSSMRGIEPRQSSSLGKAPMTEESSGNSGSTAGYQADMSTTLEGVPGLASSSRRNTSSSRFDRRPSYHSLSSRRPSTQSAQSRRPSTSQISLAEQPLRSSANPTNSSSDDDDGTSTIPRSSSGVMQQQTGGRETLQGEVIVPRWQPDSEVTQCPICTASFGWLSRKHHCRKCGRVVCNSCSPHRITIPYQYIVQPPDHPSPYNSIAYNRLHDPQGEGRTNTLEFGGGDRVRLCNPCVPDPNVAPPQTNQTGSITEPRHSFGHHSRTRSSIIPTTSIAGSLPADSRFRLADHRSHTVREQSSSSRYSPAGTNPNPRTAQEFQSWYRERAALSSGQGTRSRSSTVAVAGREATEDMVNHQAAIKRCKY</sequence>
<evidence type="ECO:0000313" key="7">
    <source>
        <dbReference type="EMBL" id="QSZ30089.1"/>
    </source>
</evidence>
<evidence type="ECO:0000313" key="8">
    <source>
        <dbReference type="Proteomes" id="UP000672032"/>
    </source>
</evidence>
<accession>A0A8A3P8X8</accession>
<dbReference type="SUPFAM" id="SSF57903">
    <property type="entry name" value="FYVE/PHD zinc finger"/>
    <property type="match status" value="1"/>
</dbReference>
<dbReference type="InterPro" id="IPR013083">
    <property type="entry name" value="Znf_RING/FYVE/PHD"/>
</dbReference>
<feature type="compositionally biased region" description="Low complexity" evidence="5">
    <location>
        <begin position="64"/>
        <end position="77"/>
    </location>
</feature>
<feature type="compositionally biased region" description="Polar residues" evidence="5">
    <location>
        <begin position="96"/>
        <end position="116"/>
    </location>
</feature>
<feature type="compositionally biased region" description="Basic and acidic residues" evidence="5">
    <location>
        <begin position="358"/>
        <end position="371"/>
    </location>
</feature>
<evidence type="ECO:0000256" key="1">
    <source>
        <dbReference type="ARBA" id="ARBA00022723"/>
    </source>
</evidence>
<dbReference type="OrthoDB" id="660555at2759"/>
<dbReference type="InterPro" id="IPR017455">
    <property type="entry name" value="Znf_FYVE-rel"/>
</dbReference>
<dbReference type="InterPro" id="IPR000306">
    <property type="entry name" value="Znf_FYVE"/>
</dbReference>
<feature type="compositionally biased region" description="Polar residues" evidence="5">
    <location>
        <begin position="191"/>
        <end position="205"/>
    </location>
</feature>
<evidence type="ECO:0000259" key="6">
    <source>
        <dbReference type="PROSITE" id="PS50178"/>
    </source>
</evidence>
<keyword evidence="3" id="KW-0862">Zinc</keyword>
<evidence type="ECO:0000256" key="5">
    <source>
        <dbReference type="SAM" id="MobiDB-lite"/>
    </source>
</evidence>
<dbReference type="Pfam" id="PF01363">
    <property type="entry name" value="FYVE"/>
    <property type="match status" value="1"/>
</dbReference>
<feature type="region of interest" description="Disordered" evidence="5">
    <location>
        <begin position="313"/>
        <end position="391"/>
    </location>
</feature>
<evidence type="ECO:0000256" key="2">
    <source>
        <dbReference type="ARBA" id="ARBA00022771"/>
    </source>
</evidence>
<feature type="compositionally biased region" description="Polar residues" evidence="5">
    <location>
        <begin position="142"/>
        <end position="166"/>
    </location>
</feature>
<dbReference type="Gene3D" id="3.30.40.10">
    <property type="entry name" value="Zinc/RING finger domain, C3HC4 (zinc finger)"/>
    <property type="match status" value="1"/>
</dbReference>
<dbReference type="PANTHER" id="PTHR39490">
    <property type="entry name" value="ARRESTIN DOMAIN-CONTAINING PROTEIN D"/>
    <property type="match status" value="1"/>
</dbReference>
<name>A0A8A3P8X8_9HELO</name>
<keyword evidence="8" id="KW-1185">Reference proteome</keyword>